<accession>A0ABX7N407</accession>
<evidence type="ECO:0000313" key="2">
    <source>
        <dbReference type="Proteomes" id="UP000663090"/>
    </source>
</evidence>
<dbReference type="PROSITE" id="PS51257">
    <property type="entry name" value="PROKAR_LIPOPROTEIN"/>
    <property type="match status" value="1"/>
</dbReference>
<sequence>MNRLLLSMSLAVSLVLGACSHQGIRPPLKLGEVEDFHTEEGRHDGYSVTRQFDFTAPSQGLFGAVLIQGHGSRPIVVRPRPKRDEVARWMAPTLRISPIMMGPEDPRVEALLANQVKGLDYDFMRGQGWLYEHCLEGSEWLCENSGTSLMTPSFQSLDALVTYLGRWLAEGDFGGFLHVEVWRHPGVPEEVKTRMGTYDGYSVDWCKPDEYESRILVLTPTRTADALGVEQTERLPGQSSMGCHARFSTFQYVSDFAQLDEAILRVGRSLRDGELVGEVLLIVEAPYMVRSL</sequence>
<keyword evidence="2" id="KW-1185">Reference proteome</keyword>
<proteinExistence type="predicted"/>
<evidence type="ECO:0008006" key="3">
    <source>
        <dbReference type="Google" id="ProtNLM"/>
    </source>
</evidence>
<gene>
    <name evidence="1" type="ORF">JY572_22230</name>
</gene>
<dbReference type="EMBL" id="CP071091">
    <property type="protein sequence ID" value="QSQ11138.1"/>
    <property type="molecule type" value="Genomic_DNA"/>
</dbReference>
<reference evidence="1 2" key="1">
    <citation type="submission" date="2021-02" db="EMBL/GenBank/DDBJ databases">
        <title>De Novo genome assembly of isolated myxobacteria.</title>
        <authorList>
            <person name="Stevens D.C."/>
        </authorList>
    </citation>
    <scope>NUCLEOTIDE SEQUENCE [LARGE SCALE GENOMIC DNA]</scope>
    <source>
        <strain evidence="1 2">SCHIC003</strain>
    </source>
</reference>
<organism evidence="1 2">
    <name type="scientific">Myxococcus landrumensis</name>
    <dbReference type="NCBI Taxonomy" id="2813577"/>
    <lineage>
        <taxon>Bacteria</taxon>
        <taxon>Pseudomonadati</taxon>
        <taxon>Myxococcota</taxon>
        <taxon>Myxococcia</taxon>
        <taxon>Myxococcales</taxon>
        <taxon>Cystobacterineae</taxon>
        <taxon>Myxococcaceae</taxon>
        <taxon>Myxococcus</taxon>
    </lineage>
</organism>
<protein>
    <recommendedName>
        <fullName evidence="3">Lipoprotein</fullName>
    </recommendedName>
</protein>
<dbReference type="Proteomes" id="UP000663090">
    <property type="component" value="Chromosome"/>
</dbReference>
<name>A0ABX7N407_9BACT</name>
<evidence type="ECO:0000313" key="1">
    <source>
        <dbReference type="EMBL" id="QSQ11138.1"/>
    </source>
</evidence>
<dbReference type="RefSeq" id="WP_206712898.1">
    <property type="nucleotide sequence ID" value="NZ_CP071091.1"/>
</dbReference>